<dbReference type="Pfam" id="PF02308">
    <property type="entry name" value="MgtC"/>
    <property type="match status" value="1"/>
</dbReference>
<feature type="transmembrane region" description="Helical" evidence="1">
    <location>
        <begin position="37"/>
        <end position="56"/>
    </location>
</feature>
<dbReference type="STRING" id="49186.SAMN05421647_106140"/>
<dbReference type="RefSeq" id="WP_010322625.1">
    <property type="nucleotide sequence ID" value="NZ_FTMN01000006.1"/>
</dbReference>
<gene>
    <name evidence="4" type="ORF">SAMN05421647_106140</name>
</gene>
<feature type="transmembrane region" description="Helical" evidence="1">
    <location>
        <begin position="204"/>
        <end position="226"/>
    </location>
</feature>
<feature type="transmembrane region" description="Helical" evidence="1">
    <location>
        <begin position="62"/>
        <end position="81"/>
    </location>
</feature>
<dbReference type="EMBL" id="FTMN01000006">
    <property type="protein sequence ID" value="SIQ59266.1"/>
    <property type="molecule type" value="Genomic_DNA"/>
</dbReference>
<name>A0A1N6U1P1_9GAMM</name>
<feature type="domain" description="MgtC/SapB/SrpB/YhiD N-terminal" evidence="2">
    <location>
        <begin position="10"/>
        <end position="134"/>
    </location>
</feature>
<feature type="transmembrane region" description="Helical" evidence="1">
    <location>
        <begin position="265"/>
        <end position="285"/>
    </location>
</feature>
<feature type="transmembrane region" description="Helical" evidence="1">
    <location>
        <begin position="367"/>
        <end position="389"/>
    </location>
</feature>
<dbReference type="PANTHER" id="PTHR39084:SF1">
    <property type="entry name" value="DUF4010 DOMAIN-CONTAINING PROTEIN"/>
    <property type="match status" value="1"/>
</dbReference>
<feature type="transmembrane region" description="Helical" evidence="1">
    <location>
        <begin position="335"/>
        <end position="355"/>
    </location>
</feature>
<feature type="transmembrane region" description="Helical" evidence="1">
    <location>
        <begin position="144"/>
        <end position="162"/>
    </location>
</feature>
<keyword evidence="1" id="KW-0472">Membrane</keyword>
<keyword evidence="1" id="KW-0812">Transmembrane</keyword>
<keyword evidence="5" id="KW-1185">Reference proteome</keyword>
<feature type="domain" description="DUF4010" evidence="3">
    <location>
        <begin position="182"/>
        <end position="390"/>
    </location>
</feature>
<organism evidence="4 5">
    <name type="scientific">Marinobacterium stanieri</name>
    <dbReference type="NCBI Taxonomy" id="49186"/>
    <lineage>
        <taxon>Bacteria</taxon>
        <taxon>Pseudomonadati</taxon>
        <taxon>Pseudomonadota</taxon>
        <taxon>Gammaproteobacteria</taxon>
        <taxon>Oceanospirillales</taxon>
        <taxon>Oceanospirillaceae</taxon>
        <taxon>Marinobacterium</taxon>
    </lineage>
</organism>
<protein>
    <submittedName>
        <fullName evidence="4">Uncharacterized membrane protein, DUF4010 family</fullName>
    </submittedName>
</protein>
<feature type="transmembrane region" description="Helical" evidence="1">
    <location>
        <begin position="177"/>
        <end position="195"/>
    </location>
</feature>
<accession>A0A1N6U1P1</accession>
<dbReference type="InterPro" id="IPR025105">
    <property type="entry name" value="DUF4010"/>
</dbReference>
<keyword evidence="1" id="KW-1133">Transmembrane helix</keyword>
<feature type="transmembrane region" description="Helical" evidence="1">
    <location>
        <begin position="398"/>
        <end position="415"/>
    </location>
</feature>
<feature type="transmembrane region" description="Helical" evidence="1">
    <location>
        <begin position="305"/>
        <end position="323"/>
    </location>
</feature>
<dbReference type="PANTHER" id="PTHR39084">
    <property type="entry name" value="MEMBRANE PROTEIN-RELATED"/>
    <property type="match status" value="1"/>
</dbReference>
<feature type="transmembrane region" description="Helical" evidence="1">
    <location>
        <begin position="6"/>
        <end position="25"/>
    </location>
</feature>
<dbReference type="eggNOG" id="COG3174">
    <property type="taxonomic scope" value="Bacteria"/>
</dbReference>
<evidence type="ECO:0000313" key="4">
    <source>
        <dbReference type="EMBL" id="SIQ59266.1"/>
    </source>
</evidence>
<evidence type="ECO:0000256" key="1">
    <source>
        <dbReference type="SAM" id="Phobius"/>
    </source>
</evidence>
<evidence type="ECO:0000259" key="2">
    <source>
        <dbReference type="Pfam" id="PF02308"/>
    </source>
</evidence>
<dbReference type="InterPro" id="IPR049177">
    <property type="entry name" value="MgtC_SapB_SrpB_YhiD_N"/>
</dbReference>
<dbReference type="Pfam" id="PF13194">
    <property type="entry name" value="DUF4010"/>
    <property type="match status" value="1"/>
</dbReference>
<feature type="transmembrane region" description="Helical" evidence="1">
    <location>
        <begin position="232"/>
        <end position="253"/>
    </location>
</feature>
<dbReference type="Proteomes" id="UP000186895">
    <property type="component" value="Unassembled WGS sequence"/>
</dbReference>
<reference evidence="4 5" key="1">
    <citation type="submission" date="2017-01" db="EMBL/GenBank/DDBJ databases">
        <authorList>
            <person name="Mah S.A."/>
            <person name="Swanson W.J."/>
            <person name="Moy G.W."/>
            <person name="Vacquier V.D."/>
        </authorList>
    </citation>
    <scope>NUCLEOTIDE SEQUENCE [LARGE SCALE GENOMIC DNA]</scope>
    <source>
        <strain evidence="4 5">DSM 7027</strain>
    </source>
</reference>
<evidence type="ECO:0000259" key="3">
    <source>
        <dbReference type="Pfam" id="PF13194"/>
    </source>
</evidence>
<dbReference type="AlphaFoldDB" id="A0A1N6U1P1"/>
<proteinExistence type="predicted"/>
<feature type="transmembrane region" description="Helical" evidence="1">
    <location>
        <begin position="88"/>
        <end position="106"/>
    </location>
</feature>
<evidence type="ECO:0000313" key="5">
    <source>
        <dbReference type="Proteomes" id="UP000186895"/>
    </source>
</evidence>
<sequence length="416" mass="44111">MAQEPLFLVLVALALGMLIGLQRGWHERHTRAGGRIGGIRTFGLLALSGAMAALLAEPLGPGITIGIGIAAALLLGLAHWLDSRDDQDFGITTVVAGIVTYLLGAMTVLTDLSLPVAIAVLTTIVLHFKQALHRALEHLSDHEIRGILQLALISAVLLPVLPNETYGPWDALNPYEIWLLVVLIAGISLAAYFAMRLAGPDKGVIITSLLGGLASSTALTLSLARMTSRLPLPRLLACGILLAATIMYPRILLEVAVVNAALLDALWLPMGAMALGCAAGAVWLWRTREPFGNLDTSQLITEPFQLMPALQFGFLLALIMLISHGIKAHMGEQGLWLVAIVAGLTDVDAITLTLARMARDTISQDTAVTGITLAAITNTLVKGGLAFFAGHWALCKRLWPGLVLAVALALLTLFLT</sequence>